<dbReference type="GO" id="GO:0006508">
    <property type="term" value="P:proteolysis"/>
    <property type="evidence" value="ECO:0007669"/>
    <property type="project" value="InterPro"/>
</dbReference>
<gene>
    <name evidence="6" type="ORF">SARC_02905</name>
</gene>
<dbReference type="OrthoDB" id="10013407at2759"/>
<dbReference type="GO" id="GO:0008235">
    <property type="term" value="F:metalloexopeptidase activity"/>
    <property type="evidence" value="ECO:0007669"/>
    <property type="project" value="InterPro"/>
</dbReference>
<dbReference type="SUPFAM" id="SSF53187">
    <property type="entry name" value="Zn-dependent exopeptidases"/>
    <property type="match status" value="2"/>
</dbReference>
<name>A0A0L0G778_9EUKA</name>
<feature type="domain" description="Peptidase M28" evidence="5">
    <location>
        <begin position="390"/>
        <end position="424"/>
    </location>
</feature>
<dbReference type="Proteomes" id="UP000054560">
    <property type="component" value="Unassembled WGS sequence"/>
</dbReference>
<dbReference type="EMBL" id="KQ241733">
    <property type="protein sequence ID" value="KNC84897.1"/>
    <property type="molecule type" value="Genomic_DNA"/>
</dbReference>
<dbReference type="Gene3D" id="3.40.630.10">
    <property type="entry name" value="Zn peptidases"/>
    <property type="match status" value="2"/>
</dbReference>
<dbReference type="Pfam" id="PF04389">
    <property type="entry name" value="Peptidase_M28"/>
    <property type="match status" value="3"/>
</dbReference>
<feature type="transmembrane region" description="Helical" evidence="4">
    <location>
        <begin position="843"/>
        <end position="863"/>
    </location>
</feature>
<feature type="region of interest" description="Disordered" evidence="3">
    <location>
        <begin position="800"/>
        <end position="836"/>
    </location>
</feature>
<feature type="domain" description="Peptidase M28" evidence="5">
    <location>
        <begin position="469"/>
        <end position="691"/>
    </location>
</feature>
<keyword evidence="4" id="KW-0472">Membrane</keyword>
<evidence type="ECO:0000313" key="7">
    <source>
        <dbReference type="Proteomes" id="UP000054560"/>
    </source>
</evidence>
<dbReference type="PANTHER" id="PTHR12147">
    <property type="entry name" value="METALLOPEPTIDASE M28 FAMILY MEMBER"/>
    <property type="match status" value="1"/>
</dbReference>
<evidence type="ECO:0000256" key="3">
    <source>
        <dbReference type="SAM" id="MobiDB-lite"/>
    </source>
</evidence>
<dbReference type="GeneID" id="25903409"/>
<keyword evidence="4" id="KW-0812">Transmembrane</keyword>
<organism evidence="6 7">
    <name type="scientific">Sphaeroforma arctica JP610</name>
    <dbReference type="NCBI Taxonomy" id="667725"/>
    <lineage>
        <taxon>Eukaryota</taxon>
        <taxon>Ichthyosporea</taxon>
        <taxon>Ichthyophonida</taxon>
        <taxon>Sphaeroforma</taxon>
    </lineage>
</organism>
<evidence type="ECO:0000256" key="2">
    <source>
        <dbReference type="ARBA" id="ARBA00005634"/>
    </source>
</evidence>
<accession>A0A0L0G778</accession>
<dbReference type="InterPro" id="IPR045175">
    <property type="entry name" value="M28_fam"/>
</dbReference>
<reference evidence="6 7" key="1">
    <citation type="submission" date="2011-02" db="EMBL/GenBank/DDBJ databases">
        <title>The Genome Sequence of Sphaeroforma arctica JP610.</title>
        <authorList>
            <consortium name="The Broad Institute Genome Sequencing Platform"/>
            <person name="Russ C."/>
            <person name="Cuomo C."/>
            <person name="Young S.K."/>
            <person name="Zeng Q."/>
            <person name="Gargeya S."/>
            <person name="Alvarado L."/>
            <person name="Berlin A."/>
            <person name="Chapman S.B."/>
            <person name="Chen Z."/>
            <person name="Freedman E."/>
            <person name="Gellesch M."/>
            <person name="Goldberg J."/>
            <person name="Griggs A."/>
            <person name="Gujja S."/>
            <person name="Heilman E."/>
            <person name="Heiman D."/>
            <person name="Howarth C."/>
            <person name="Mehta T."/>
            <person name="Neiman D."/>
            <person name="Pearson M."/>
            <person name="Roberts A."/>
            <person name="Saif S."/>
            <person name="Shea T."/>
            <person name="Shenoy N."/>
            <person name="Sisk P."/>
            <person name="Stolte C."/>
            <person name="Sykes S."/>
            <person name="White J."/>
            <person name="Yandava C."/>
            <person name="Burger G."/>
            <person name="Gray M.W."/>
            <person name="Holland P.W.H."/>
            <person name="King N."/>
            <person name="Lang F.B.F."/>
            <person name="Roger A.J."/>
            <person name="Ruiz-Trillo I."/>
            <person name="Haas B."/>
            <person name="Nusbaum C."/>
            <person name="Birren B."/>
        </authorList>
    </citation>
    <scope>NUCLEOTIDE SEQUENCE [LARGE SCALE GENOMIC DNA]</scope>
    <source>
        <strain evidence="6 7">JP610</strain>
    </source>
</reference>
<sequence>MASTNLIVDISGANPEIVLLVAHYDTIGADKGSEGATDNGAGTSGLLALAQALTTAETIPYSIRLLWTGAEENGLNGALDYVAQGLTNGALDNVKAVINFDTVGGGDFLYVHSAHEDYSEYESRCKKLGLTNETYNFDPIVRDQLLQASENTEGIEHVFIIHPDFPGYPTGQTGSWSDHSPFACAGIPIGYVETTNFNIDGQSHYDGYSQTVNPMMWDCFNETTVSACNRTSETKWGKIWHTEFDRLDVLEEAFPGRVQEQLGDTVDSVLTFLINGTFMDSIVASPLSATNGIDGTTAATEGSYDIVAYAYLTALTDEANEGLGARVTNTEQEVAAKEFLTSTLTDLGYEVLAIQAKLLPVLPRFAAVTAVDFTYNKTTDDVTTTMASTNLIVDIPGANPEIVLLVAHYDTTGADKGSEGATDNHVDHNDALLVKLQINVSDIQDGFYLTIVLIPVLIPHSAVVDIFSGAGSAGLLTLAQAVKATASIPYTIRLLWTGAEENGLNGALDYVASGLTNGDLDNVKAVINFDTVGGGDFLYVHSAHEDYSEYESRCAKLGLTNATYTFDPIVRDQLLEASASTESVEHIFIIHPDFPGYPMGQTGSWSDHSPFACAGIPIGYVETTNFNIDGLSHYDGYSQTVNPMMWDCFNETTVSACNRTSETKWGKIWHTEFDRLDVLEEAFPGRVQEQLGDTVDSVITFLTGDFMDAVVAAEVSKNTVVADTSMDTASEAEVDTDFASATDIDAVTDNVESTAVVDTDAADDTDMPAATDTDAVTDLVVDTDAADDTDPVIDTIPVATDTETAAIPDVESEEDADTTAEANTGEPADTEGGDSGGLSTGGIIGIIAAVLVVGGGAAVFFIYRKKQKRSYTTESTTNL</sequence>
<dbReference type="PANTHER" id="PTHR12147:SF26">
    <property type="entry name" value="PEPTIDASE M28 DOMAIN-CONTAINING PROTEIN"/>
    <property type="match status" value="1"/>
</dbReference>
<keyword evidence="4" id="KW-1133">Transmembrane helix</keyword>
<proteinExistence type="inferred from homology"/>
<comment type="similarity">
    <text evidence="2">Belongs to the peptidase M28 family. M28B subfamily.</text>
</comment>
<protein>
    <recommendedName>
        <fullName evidence="5">Peptidase M28 domain-containing protein</fullName>
    </recommendedName>
</protein>
<dbReference type="AlphaFoldDB" id="A0A0L0G778"/>
<feature type="domain" description="Peptidase M28" evidence="5">
    <location>
        <begin position="5"/>
        <end position="262"/>
    </location>
</feature>
<evidence type="ECO:0000256" key="4">
    <source>
        <dbReference type="SAM" id="Phobius"/>
    </source>
</evidence>
<dbReference type="RefSeq" id="XP_014158799.1">
    <property type="nucleotide sequence ID" value="XM_014303324.1"/>
</dbReference>
<dbReference type="STRING" id="667725.A0A0L0G778"/>
<evidence type="ECO:0000313" key="6">
    <source>
        <dbReference type="EMBL" id="KNC84897.1"/>
    </source>
</evidence>
<comment type="cofactor">
    <cofactor evidence="1">
        <name>Zn(2+)</name>
        <dbReference type="ChEBI" id="CHEBI:29105"/>
    </cofactor>
</comment>
<dbReference type="InterPro" id="IPR007484">
    <property type="entry name" value="Peptidase_M28"/>
</dbReference>
<evidence type="ECO:0000259" key="5">
    <source>
        <dbReference type="Pfam" id="PF04389"/>
    </source>
</evidence>
<keyword evidence="7" id="KW-1185">Reference proteome</keyword>
<evidence type="ECO:0000256" key="1">
    <source>
        <dbReference type="ARBA" id="ARBA00001947"/>
    </source>
</evidence>